<evidence type="ECO:0000313" key="4">
    <source>
        <dbReference type="Proteomes" id="UP000286482"/>
    </source>
</evidence>
<sequence length="201" mass="21880">MLAIFEKVLLIGLLSLVFPLSAAQDAIENSTETNKPQINLQLNLEVVGIDKAAQQAAQALTNIATSMEMLANDPELSVEEQAQLDKTFLAIEQLSTQLNASLQQVPKTLEQSAKPIVSLADNLSQKIQLWVIIILVALVLIIIASILAIYFGVLAPTSRSIITVTSHVNQLASSLKITAELVEKTTQQNQVLLERLDEDKT</sequence>
<dbReference type="RefSeq" id="WP_120354826.1">
    <property type="nucleotide sequence ID" value="NZ_RAQO01000005.1"/>
</dbReference>
<dbReference type="OrthoDB" id="6386807at2"/>
<accession>A0A420EDK4</accession>
<keyword evidence="1" id="KW-0472">Membrane</keyword>
<keyword evidence="1" id="KW-0812">Transmembrane</keyword>
<reference evidence="3 4" key="1">
    <citation type="submission" date="2018-09" db="EMBL/GenBank/DDBJ databases">
        <authorList>
            <person name="Wang Z."/>
        </authorList>
    </citation>
    <scope>NUCLEOTIDE SEQUENCE [LARGE SCALE GENOMIC DNA]</scope>
    <source>
        <strain evidence="3 4">ALS 81</strain>
    </source>
</reference>
<keyword evidence="4" id="KW-1185">Reference proteome</keyword>
<proteinExistence type="predicted"/>
<keyword evidence="1" id="KW-1133">Transmembrane helix</keyword>
<gene>
    <name evidence="3" type="ORF">DBZ36_10135</name>
</gene>
<evidence type="ECO:0000313" key="3">
    <source>
        <dbReference type="EMBL" id="RKF18746.1"/>
    </source>
</evidence>
<keyword evidence="2" id="KW-0732">Signal</keyword>
<evidence type="ECO:0008006" key="5">
    <source>
        <dbReference type="Google" id="ProtNLM"/>
    </source>
</evidence>
<organism evidence="3 4">
    <name type="scientific">Alginatibacterium sediminis</name>
    <dbReference type="NCBI Taxonomy" id="2164068"/>
    <lineage>
        <taxon>Bacteria</taxon>
        <taxon>Pseudomonadati</taxon>
        <taxon>Pseudomonadota</taxon>
        <taxon>Gammaproteobacteria</taxon>
        <taxon>Alteromonadales</taxon>
        <taxon>Alteromonadaceae</taxon>
        <taxon>Alginatibacterium</taxon>
    </lineage>
</organism>
<evidence type="ECO:0000256" key="1">
    <source>
        <dbReference type="SAM" id="Phobius"/>
    </source>
</evidence>
<protein>
    <recommendedName>
        <fullName evidence="5">GTP-binding protein</fullName>
    </recommendedName>
</protein>
<feature type="transmembrane region" description="Helical" evidence="1">
    <location>
        <begin position="129"/>
        <end position="153"/>
    </location>
</feature>
<comment type="caution">
    <text evidence="3">The sequence shown here is derived from an EMBL/GenBank/DDBJ whole genome shotgun (WGS) entry which is preliminary data.</text>
</comment>
<evidence type="ECO:0000256" key="2">
    <source>
        <dbReference type="SAM" id="SignalP"/>
    </source>
</evidence>
<dbReference type="AlphaFoldDB" id="A0A420EDK4"/>
<feature type="signal peptide" evidence="2">
    <location>
        <begin position="1"/>
        <end position="22"/>
    </location>
</feature>
<dbReference type="Proteomes" id="UP000286482">
    <property type="component" value="Unassembled WGS sequence"/>
</dbReference>
<dbReference type="EMBL" id="RAQO01000005">
    <property type="protein sequence ID" value="RKF18746.1"/>
    <property type="molecule type" value="Genomic_DNA"/>
</dbReference>
<name>A0A420EDK4_9ALTE</name>
<feature type="chain" id="PRO_5019545989" description="GTP-binding protein" evidence="2">
    <location>
        <begin position="23"/>
        <end position="201"/>
    </location>
</feature>